<dbReference type="InterPro" id="IPR006119">
    <property type="entry name" value="Resolv_N"/>
</dbReference>
<dbReference type="SMART" id="SM00857">
    <property type="entry name" value="Resolvase"/>
    <property type="match status" value="1"/>
</dbReference>
<evidence type="ECO:0000256" key="1">
    <source>
        <dbReference type="ARBA" id="ARBA00022908"/>
    </source>
</evidence>
<dbReference type="InterPro" id="IPR025827">
    <property type="entry name" value="Zn_ribbon_recom_dom"/>
</dbReference>
<keyword evidence="2" id="KW-0238">DNA-binding</keyword>
<feature type="non-terminal residue" evidence="6">
    <location>
        <position position="367"/>
    </location>
</feature>
<evidence type="ECO:0000259" key="4">
    <source>
        <dbReference type="PROSITE" id="PS51736"/>
    </source>
</evidence>
<comment type="caution">
    <text evidence="6">The sequence shown here is derived from an EMBL/GenBank/DDBJ whole genome shotgun (WGS) entry which is preliminary data.</text>
</comment>
<proteinExistence type="predicted"/>
<feature type="domain" description="Recombinase" evidence="5">
    <location>
        <begin position="156"/>
        <end position="269"/>
    </location>
</feature>
<dbReference type="GO" id="GO:0003677">
    <property type="term" value="F:DNA binding"/>
    <property type="evidence" value="ECO:0007669"/>
    <property type="project" value="UniProtKB-KW"/>
</dbReference>
<dbReference type="PROSITE" id="PS00397">
    <property type="entry name" value="RECOMBINASES_1"/>
    <property type="match status" value="1"/>
</dbReference>
<dbReference type="InterPro" id="IPR050639">
    <property type="entry name" value="SSR_resolvase"/>
</dbReference>
<dbReference type="CDD" id="cd00338">
    <property type="entry name" value="Ser_Recombinase"/>
    <property type="match status" value="1"/>
</dbReference>
<organism evidence="6">
    <name type="scientific">human gut metagenome</name>
    <dbReference type="NCBI Taxonomy" id="408170"/>
    <lineage>
        <taxon>unclassified sequences</taxon>
        <taxon>metagenomes</taxon>
        <taxon>organismal metagenomes</taxon>
    </lineage>
</organism>
<dbReference type="InterPro" id="IPR006118">
    <property type="entry name" value="Recombinase_CS"/>
</dbReference>
<dbReference type="Pfam" id="PF00239">
    <property type="entry name" value="Resolvase"/>
    <property type="match status" value="1"/>
</dbReference>
<dbReference type="EMBL" id="AJWZ01010904">
    <property type="protein sequence ID" value="EKC47131.1"/>
    <property type="molecule type" value="Genomic_DNA"/>
</dbReference>
<dbReference type="GO" id="GO:0015074">
    <property type="term" value="P:DNA integration"/>
    <property type="evidence" value="ECO:0007669"/>
    <property type="project" value="UniProtKB-KW"/>
</dbReference>
<evidence type="ECO:0000313" key="6">
    <source>
        <dbReference type="EMBL" id="EKC47131.1"/>
    </source>
</evidence>
<dbReference type="Pfam" id="PF07508">
    <property type="entry name" value="Recombinase"/>
    <property type="match status" value="1"/>
</dbReference>
<dbReference type="InterPro" id="IPR036162">
    <property type="entry name" value="Resolvase-like_N_sf"/>
</dbReference>
<gene>
    <name evidence="6" type="ORF">OBE_15865</name>
</gene>
<dbReference type="Pfam" id="PF13408">
    <property type="entry name" value="Zn_ribbon_recom"/>
    <property type="match status" value="1"/>
</dbReference>
<dbReference type="InterPro" id="IPR011109">
    <property type="entry name" value="DNA_bind_recombinase_dom"/>
</dbReference>
<dbReference type="PANTHER" id="PTHR30461">
    <property type="entry name" value="DNA-INVERTASE FROM LAMBDOID PROPHAGE"/>
    <property type="match status" value="1"/>
</dbReference>
<evidence type="ECO:0000256" key="2">
    <source>
        <dbReference type="ARBA" id="ARBA00023125"/>
    </source>
</evidence>
<dbReference type="PROSITE" id="PS51736">
    <property type="entry name" value="RECOMBINASES_3"/>
    <property type="match status" value="1"/>
</dbReference>
<dbReference type="GO" id="GO:0000150">
    <property type="term" value="F:DNA strand exchange activity"/>
    <property type="evidence" value="ECO:0007669"/>
    <property type="project" value="InterPro"/>
</dbReference>
<dbReference type="Gene3D" id="3.40.50.1390">
    <property type="entry name" value="Resolvase, N-terminal catalytic domain"/>
    <property type="match status" value="1"/>
</dbReference>
<keyword evidence="1" id="KW-0229">DNA integration</keyword>
<accession>K1SIJ6</accession>
<evidence type="ECO:0000256" key="3">
    <source>
        <dbReference type="ARBA" id="ARBA00023172"/>
    </source>
</evidence>
<sequence>MRCGIYVRVSTDDQRDNGYSIDSQLRMIKEYCEKNDYDIVDVYNDAGHSGKDLMRPEMQRLLKDIKSKKIDKLIAIKVDRLTRNNYDGFWLLNYCEEHDVKIELILEPYDVSTANGEMIFGMNLVFGQRERKEIGARTKRAMEEMALERIHPSKAPYGYIRNKETGHLEVEPIEAEVVKEIFELCKRGNSTRGISTIMKDNNAYLKQGKWKSDRVYKILTNSIYIGIFEYGKYKRKSQDILRVENYCEPIIDEVTWNATRNVLVKNKHSNYGEYIHLFSGLVKCPICGEIMSSSESFKYPNGNQKVYYHLRCKNHNCSGFGLHYNTEKIETKLKQVLEELTLFMLSMDNEIITCNSAKSDDVKDIEK</sequence>
<feature type="domain" description="Resolvase/invertase-type recombinase catalytic" evidence="4">
    <location>
        <begin position="2"/>
        <end position="149"/>
    </location>
</feature>
<name>K1SIJ6_9ZZZZ</name>
<dbReference type="PROSITE" id="PS51737">
    <property type="entry name" value="RECOMBINASE_DNA_BIND"/>
    <property type="match status" value="1"/>
</dbReference>
<dbReference type="AlphaFoldDB" id="K1SIJ6"/>
<dbReference type="Gene3D" id="3.90.1750.20">
    <property type="entry name" value="Putative Large Serine Recombinase, Chain B, Domain 2"/>
    <property type="match status" value="1"/>
</dbReference>
<keyword evidence="3" id="KW-0233">DNA recombination</keyword>
<evidence type="ECO:0000259" key="5">
    <source>
        <dbReference type="PROSITE" id="PS51737"/>
    </source>
</evidence>
<dbReference type="SUPFAM" id="SSF53041">
    <property type="entry name" value="Resolvase-like"/>
    <property type="match status" value="1"/>
</dbReference>
<dbReference type="PANTHER" id="PTHR30461:SF23">
    <property type="entry name" value="DNA RECOMBINASE-RELATED"/>
    <property type="match status" value="1"/>
</dbReference>
<reference evidence="6" key="1">
    <citation type="journal article" date="2013" name="Environ. Microbiol.">
        <title>Microbiota from the distal guts of lean and obese adolescents exhibit partial functional redundancy besides clear differences in community structure.</title>
        <authorList>
            <person name="Ferrer M."/>
            <person name="Ruiz A."/>
            <person name="Lanza F."/>
            <person name="Haange S.B."/>
            <person name="Oberbach A."/>
            <person name="Till H."/>
            <person name="Bargiela R."/>
            <person name="Campoy C."/>
            <person name="Segura M.T."/>
            <person name="Richter M."/>
            <person name="von Bergen M."/>
            <person name="Seifert J."/>
            <person name="Suarez A."/>
        </authorList>
    </citation>
    <scope>NUCLEOTIDE SEQUENCE</scope>
</reference>
<protein>
    <submittedName>
        <fullName evidence="6">Cassette chromosome recombinase B</fullName>
    </submittedName>
</protein>
<dbReference type="InterPro" id="IPR038109">
    <property type="entry name" value="DNA_bind_recomb_sf"/>
</dbReference>